<reference evidence="4" key="1">
    <citation type="journal article" date="2019" name="Int. J. Syst. Evol. Microbiol.">
        <title>The Global Catalogue of Microorganisms (GCM) 10K type strain sequencing project: providing services to taxonomists for standard genome sequencing and annotation.</title>
        <authorList>
            <consortium name="The Broad Institute Genomics Platform"/>
            <consortium name="The Broad Institute Genome Sequencing Center for Infectious Disease"/>
            <person name="Wu L."/>
            <person name="Ma J."/>
        </authorList>
    </citation>
    <scope>NUCLEOTIDE SEQUENCE [LARGE SCALE GENOMIC DNA]</scope>
    <source>
        <strain evidence="4">KCTC 42964</strain>
    </source>
</reference>
<sequence>MTIFSRIALGAAAAVAIAGLSAAPAAADEEVLTAVHAFPKNLVYSQSFLEFVDKVNKEGEGVVKIEVRGGPEAIAMFEQPQAVQRGVVDMVYTPGSFYTSTIPEKDLLVASSINGPEARASGALEIYDQIHQKNMGVKYLGWMDSGIPFHIYTIDEPKVTAEGKPDFSGLKMRGNPIYNEWLKGYLEATVATIPSNEVYTALERGTVDATPWTSIGIMDWNWDKFLKYRIDPAFFSTDLGVIVNLEKWNSLSPQAQKILQDVAIAHEKSSFEALQEQQNSEYAEQEKRGIKSFKLSEEAAAAYVNAAKAAAMERMKTDMEAKGRAGDFDMLVEKFKAGGQS</sequence>
<dbReference type="NCBIfam" id="NF037995">
    <property type="entry name" value="TRAP_S1"/>
    <property type="match status" value="1"/>
</dbReference>
<protein>
    <submittedName>
        <fullName evidence="3">TRAP transporter substrate-binding protein DctP</fullName>
    </submittedName>
</protein>
<proteinExistence type="predicted"/>
<evidence type="ECO:0000313" key="4">
    <source>
        <dbReference type="Proteomes" id="UP001595528"/>
    </source>
</evidence>
<dbReference type="Proteomes" id="UP001595528">
    <property type="component" value="Unassembled WGS sequence"/>
</dbReference>
<evidence type="ECO:0000313" key="3">
    <source>
        <dbReference type="EMBL" id="MFC3227555.1"/>
    </source>
</evidence>
<organism evidence="3 4">
    <name type="scientific">Marinibaculum pumilum</name>
    <dbReference type="NCBI Taxonomy" id="1766165"/>
    <lineage>
        <taxon>Bacteria</taxon>
        <taxon>Pseudomonadati</taxon>
        <taxon>Pseudomonadota</taxon>
        <taxon>Alphaproteobacteria</taxon>
        <taxon>Rhodospirillales</taxon>
        <taxon>Rhodospirillaceae</taxon>
        <taxon>Marinibaculum</taxon>
    </lineage>
</organism>
<feature type="chain" id="PRO_5046319995" evidence="2">
    <location>
        <begin position="28"/>
        <end position="341"/>
    </location>
</feature>
<dbReference type="Gene3D" id="3.40.190.170">
    <property type="entry name" value="Bacterial extracellular solute-binding protein, family 7"/>
    <property type="match status" value="1"/>
</dbReference>
<gene>
    <name evidence="3" type="primary">dctP</name>
    <name evidence="3" type="ORF">ACFOGJ_09955</name>
</gene>
<dbReference type="InterPro" id="IPR018389">
    <property type="entry name" value="DctP_fam"/>
</dbReference>
<feature type="signal peptide" evidence="2">
    <location>
        <begin position="1"/>
        <end position="27"/>
    </location>
</feature>
<dbReference type="InterPro" id="IPR038404">
    <property type="entry name" value="TRAP_DctP_sf"/>
</dbReference>
<dbReference type="Pfam" id="PF03480">
    <property type="entry name" value="DctP"/>
    <property type="match status" value="1"/>
</dbReference>
<dbReference type="PANTHER" id="PTHR33376:SF5">
    <property type="entry name" value="EXTRACYTOPLASMIC SOLUTE RECEPTOR PROTEIN"/>
    <property type="match status" value="1"/>
</dbReference>
<evidence type="ECO:0000256" key="2">
    <source>
        <dbReference type="SAM" id="SignalP"/>
    </source>
</evidence>
<dbReference type="PANTHER" id="PTHR33376">
    <property type="match status" value="1"/>
</dbReference>
<dbReference type="RefSeq" id="WP_379899806.1">
    <property type="nucleotide sequence ID" value="NZ_JBHRTR010000023.1"/>
</dbReference>
<comment type="caution">
    <text evidence="3">The sequence shown here is derived from an EMBL/GenBank/DDBJ whole genome shotgun (WGS) entry which is preliminary data.</text>
</comment>
<name>A0ABV7KYZ9_9PROT</name>
<accession>A0ABV7KYZ9</accession>
<evidence type="ECO:0000256" key="1">
    <source>
        <dbReference type="ARBA" id="ARBA00022729"/>
    </source>
</evidence>
<keyword evidence="1 2" id="KW-0732">Signal</keyword>
<keyword evidence="4" id="KW-1185">Reference proteome</keyword>
<dbReference type="EMBL" id="JBHRTR010000023">
    <property type="protein sequence ID" value="MFC3227555.1"/>
    <property type="molecule type" value="Genomic_DNA"/>
</dbReference>